<evidence type="ECO:0000313" key="2">
    <source>
        <dbReference type="EMBL" id="RKP22486.1"/>
    </source>
</evidence>
<keyword evidence="3" id="KW-1185">Reference proteome</keyword>
<dbReference type="Proteomes" id="UP000278143">
    <property type="component" value="Unassembled WGS sequence"/>
</dbReference>
<sequence length="262" mass="30002">MRLALNVASAAVVGIMLMDAMTSAALFKFKLIFRQPRKYAQWLPEDKKAVFGTSKFTITEKMAQKSWAVDYFKGKLDKQDVTIACIPKSRRELMSQDALNVQRAFERLARVSDGEQHEGEQYIAHPEYQYEANQRQCYVTARYLWTVGLEYAFSPTNVCFDARNQLALVFLGHTHIADHVDRETARSFDSGLAKQMATLYYTALPEHYPELPMAAAEERVEELRNLPPLYLRNAASTARASAPPPYNHKKDYTSHSRLHSMR</sequence>
<protein>
    <submittedName>
        <fullName evidence="2">Uncharacterized protein</fullName>
    </submittedName>
</protein>
<evidence type="ECO:0000256" key="1">
    <source>
        <dbReference type="SAM" id="MobiDB-lite"/>
    </source>
</evidence>
<gene>
    <name evidence="2" type="ORF">SYNPS1DRAFT_31912</name>
</gene>
<dbReference type="EMBL" id="KZ992043">
    <property type="protein sequence ID" value="RKP22486.1"/>
    <property type="molecule type" value="Genomic_DNA"/>
</dbReference>
<name>A0A4P9YRJ9_9FUNG</name>
<evidence type="ECO:0000313" key="3">
    <source>
        <dbReference type="Proteomes" id="UP000278143"/>
    </source>
</evidence>
<proteinExistence type="predicted"/>
<organism evidence="2 3">
    <name type="scientific">Syncephalis pseudoplumigaleata</name>
    <dbReference type="NCBI Taxonomy" id="1712513"/>
    <lineage>
        <taxon>Eukaryota</taxon>
        <taxon>Fungi</taxon>
        <taxon>Fungi incertae sedis</taxon>
        <taxon>Zoopagomycota</taxon>
        <taxon>Zoopagomycotina</taxon>
        <taxon>Zoopagomycetes</taxon>
        <taxon>Zoopagales</taxon>
        <taxon>Piptocephalidaceae</taxon>
        <taxon>Syncephalis</taxon>
    </lineage>
</organism>
<accession>A0A4P9YRJ9</accession>
<feature type="region of interest" description="Disordered" evidence="1">
    <location>
        <begin position="237"/>
        <end position="262"/>
    </location>
</feature>
<reference evidence="3" key="1">
    <citation type="journal article" date="2018" name="Nat. Microbiol.">
        <title>Leveraging single-cell genomics to expand the fungal tree of life.</title>
        <authorList>
            <person name="Ahrendt S.R."/>
            <person name="Quandt C.A."/>
            <person name="Ciobanu D."/>
            <person name="Clum A."/>
            <person name="Salamov A."/>
            <person name="Andreopoulos B."/>
            <person name="Cheng J.F."/>
            <person name="Woyke T."/>
            <person name="Pelin A."/>
            <person name="Henrissat B."/>
            <person name="Reynolds N.K."/>
            <person name="Benny G.L."/>
            <person name="Smith M.E."/>
            <person name="James T.Y."/>
            <person name="Grigoriev I.V."/>
        </authorList>
    </citation>
    <scope>NUCLEOTIDE SEQUENCE [LARGE SCALE GENOMIC DNA]</scope>
    <source>
        <strain evidence="3">Benny S71-1</strain>
    </source>
</reference>
<dbReference type="AlphaFoldDB" id="A0A4P9YRJ9"/>